<evidence type="ECO:0000256" key="1">
    <source>
        <dbReference type="ARBA" id="ARBA00008428"/>
    </source>
</evidence>
<dbReference type="NCBIfam" id="TIGR00665">
    <property type="entry name" value="DnaB"/>
    <property type="match status" value="1"/>
</dbReference>
<dbReference type="GO" id="GO:0003677">
    <property type="term" value="F:DNA binding"/>
    <property type="evidence" value="ECO:0007669"/>
    <property type="project" value="UniProtKB-KW"/>
</dbReference>
<dbReference type="InterPro" id="IPR007692">
    <property type="entry name" value="DNA_helicase_DnaB"/>
</dbReference>
<dbReference type="Gene3D" id="3.40.50.300">
    <property type="entry name" value="P-loop containing nucleotide triphosphate hydrolases"/>
    <property type="match status" value="1"/>
</dbReference>
<keyword evidence="8" id="KW-0238">DNA-binding</keyword>
<dbReference type="GO" id="GO:1990077">
    <property type="term" value="C:primosome complex"/>
    <property type="evidence" value="ECO:0007669"/>
    <property type="project" value="UniProtKB-KW"/>
</dbReference>
<feature type="domain" description="SF4 helicase" evidence="12">
    <location>
        <begin position="10"/>
        <end position="292"/>
    </location>
</feature>
<dbReference type="SUPFAM" id="SSF52540">
    <property type="entry name" value="P-loop containing nucleoside triphosphate hydrolases"/>
    <property type="match status" value="1"/>
</dbReference>
<evidence type="ECO:0000256" key="5">
    <source>
        <dbReference type="ARBA" id="ARBA00022801"/>
    </source>
</evidence>
<gene>
    <name evidence="13" type="primary">dnaC_52</name>
    <name evidence="13" type="ORF">SDC9_150507</name>
</gene>
<sequence>MENVRKMKQNRSAVIGMKTNFKDFDYLTNGFQPSDLIILAARPSMGKTAFALNLGMNMAECNKLPVALFSLEMPAEQLIMRMLAARSELKGQSIRTGYITNNEMNQLIEAAAIVQDLPIYIDDSPAIKVAEIFSKCRKLKNEHNLGAVIIDYIQLISGSSKRFENRQQEVSEISRSLKALARELQAPVIALSQLSRSVEQRASKNKRPMLSDLRESGALEQDADLVIFLYREKYYDAYNDDEKDEKYQTGTDDNPNEKIEIIIAKHRNGPTGTVNLSFNRNINAFYDMVSDYDRSND</sequence>
<dbReference type="PANTHER" id="PTHR30153:SF2">
    <property type="entry name" value="REPLICATIVE DNA HELICASE"/>
    <property type="match status" value="1"/>
</dbReference>
<evidence type="ECO:0000313" key="13">
    <source>
        <dbReference type="EMBL" id="MPN03280.1"/>
    </source>
</evidence>
<dbReference type="AlphaFoldDB" id="A0A645EPK0"/>
<evidence type="ECO:0000256" key="2">
    <source>
        <dbReference type="ARBA" id="ARBA00022515"/>
    </source>
</evidence>
<name>A0A645EPK0_9ZZZZ</name>
<dbReference type="GO" id="GO:0043139">
    <property type="term" value="F:5'-3' DNA helicase activity"/>
    <property type="evidence" value="ECO:0007669"/>
    <property type="project" value="UniProtKB-EC"/>
</dbReference>
<keyword evidence="6 13" id="KW-0347">Helicase</keyword>
<evidence type="ECO:0000256" key="10">
    <source>
        <dbReference type="ARBA" id="ARBA00044969"/>
    </source>
</evidence>
<keyword evidence="7" id="KW-0067">ATP-binding</keyword>
<evidence type="ECO:0000256" key="4">
    <source>
        <dbReference type="ARBA" id="ARBA00022741"/>
    </source>
</evidence>
<accession>A0A645EPK0</accession>
<dbReference type="InterPro" id="IPR027417">
    <property type="entry name" value="P-loop_NTPase"/>
</dbReference>
<dbReference type="FunFam" id="3.40.50.300:FF:000076">
    <property type="entry name" value="Replicative DNA helicase"/>
    <property type="match status" value="1"/>
</dbReference>
<evidence type="ECO:0000256" key="9">
    <source>
        <dbReference type="ARBA" id="ARBA00023235"/>
    </source>
</evidence>
<comment type="catalytic activity">
    <reaction evidence="11">
        <text>ATP + H2O = ADP + phosphate + H(+)</text>
        <dbReference type="Rhea" id="RHEA:13065"/>
        <dbReference type="ChEBI" id="CHEBI:15377"/>
        <dbReference type="ChEBI" id="CHEBI:15378"/>
        <dbReference type="ChEBI" id="CHEBI:30616"/>
        <dbReference type="ChEBI" id="CHEBI:43474"/>
        <dbReference type="ChEBI" id="CHEBI:456216"/>
        <dbReference type="EC" id="5.6.2.3"/>
    </reaction>
</comment>
<keyword evidence="5 13" id="KW-0378">Hydrolase</keyword>
<dbReference type="GO" id="GO:0005829">
    <property type="term" value="C:cytosol"/>
    <property type="evidence" value="ECO:0007669"/>
    <property type="project" value="TreeGrafter"/>
</dbReference>
<dbReference type="InterPro" id="IPR007694">
    <property type="entry name" value="DNA_helicase_DnaB-like_C"/>
</dbReference>
<keyword evidence="2" id="KW-0639">Primosome</keyword>
<keyword evidence="9" id="KW-0413">Isomerase</keyword>
<dbReference type="Pfam" id="PF03796">
    <property type="entry name" value="DnaB_C"/>
    <property type="match status" value="1"/>
</dbReference>
<dbReference type="GO" id="GO:0005524">
    <property type="term" value="F:ATP binding"/>
    <property type="evidence" value="ECO:0007669"/>
    <property type="project" value="UniProtKB-KW"/>
</dbReference>
<proteinExistence type="inferred from homology"/>
<dbReference type="EMBL" id="VSSQ01049206">
    <property type="protein sequence ID" value="MPN03280.1"/>
    <property type="molecule type" value="Genomic_DNA"/>
</dbReference>
<comment type="similarity">
    <text evidence="1">Belongs to the helicase family. DnaB subfamily.</text>
</comment>
<evidence type="ECO:0000256" key="7">
    <source>
        <dbReference type="ARBA" id="ARBA00022840"/>
    </source>
</evidence>
<keyword evidence="3" id="KW-0235">DNA replication</keyword>
<organism evidence="13">
    <name type="scientific">bioreactor metagenome</name>
    <dbReference type="NCBI Taxonomy" id="1076179"/>
    <lineage>
        <taxon>unclassified sequences</taxon>
        <taxon>metagenomes</taxon>
        <taxon>ecological metagenomes</taxon>
    </lineage>
</organism>
<dbReference type="GO" id="GO:0042802">
    <property type="term" value="F:identical protein binding"/>
    <property type="evidence" value="ECO:0007669"/>
    <property type="project" value="UniProtKB-ARBA"/>
</dbReference>
<evidence type="ECO:0000256" key="11">
    <source>
        <dbReference type="ARBA" id="ARBA00048954"/>
    </source>
</evidence>
<comment type="caution">
    <text evidence="13">The sequence shown here is derived from an EMBL/GenBank/DDBJ whole genome shotgun (WGS) entry which is preliminary data.</text>
</comment>
<dbReference type="CDD" id="cd00984">
    <property type="entry name" value="DnaB_C"/>
    <property type="match status" value="1"/>
</dbReference>
<dbReference type="PANTHER" id="PTHR30153">
    <property type="entry name" value="REPLICATIVE DNA HELICASE DNAB"/>
    <property type="match status" value="1"/>
</dbReference>
<reference evidence="13" key="1">
    <citation type="submission" date="2019-08" db="EMBL/GenBank/DDBJ databases">
        <authorList>
            <person name="Kucharzyk K."/>
            <person name="Murdoch R.W."/>
            <person name="Higgins S."/>
            <person name="Loffler F."/>
        </authorList>
    </citation>
    <scope>NUCLEOTIDE SEQUENCE</scope>
</reference>
<evidence type="ECO:0000256" key="6">
    <source>
        <dbReference type="ARBA" id="ARBA00022806"/>
    </source>
</evidence>
<protein>
    <recommendedName>
        <fullName evidence="10">DNA 5'-3' helicase</fullName>
        <ecNumber evidence="10">5.6.2.3</ecNumber>
    </recommendedName>
</protein>
<dbReference type="EC" id="5.6.2.3" evidence="10"/>
<dbReference type="GO" id="GO:0006269">
    <property type="term" value="P:DNA replication, synthesis of primer"/>
    <property type="evidence" value="ECO:0007669"/>
    <property type="project" value="UniProtKB-KW"/>
</dbReference>
<keyword evidence="4" id="KW-0547">Nucleotide-binding</keyword>
<dbReference type="GO" id="GO:0016887">
    <property type="term" value="F:ATP hydrolysis activity"/>
    <property type="evidence" value="ECO:0007669"/>
    <property type="project" value="RHEA"/>
</dbReference>
<dbReference type="PROSITE" id="PS51199">
    <property type="entry name" value="SF4_HELICASE"/>
    <property type="match status" value="1"/>
</dbReference>
<evidence type="ECO:0000259" key="12">
    <source>
        <dbReference type="PROSITE" id="PS51199"/>
    </source>
</evidence>
<evidence type="ECO:0000256" key="8">
    <source>
        <dbReference type="ARBA" id="ARBA00023125"/>
    </source>
</evidence>
<evidence type="ECO:0000256" key="3">
    <source>
        <dbReference type="ARBA" id="ARBA00022705"/>
    </source>
</evidence>